<dbReference type="AlphaFoldDB" id="A0AAN4YZH6"/>
<evidence type="ECO:0000313" key="1">
    <source>
        <dbReference type="EMBL" id="GMR31111.1"/>
    </source>
</evidence>
<feature type="non-terminal residue" evidence="1">
    <location>
        <position position="95"/>
    </location>
</feature>
<feature type="non-terminal residue" evidence="1">
    <location>
        <position position="1"/>
    </location>
</feature>
<sequence>TIYCNSDATLKCDRSLITGVTDEEVHFDNSTKTLTCLPRGESLMAIEFNSSRFESLKCNETEGWTTTKKTYGDHILSEKHNVADASSQLNIKCVE</sequence>
<name>A0AAN4YZH6_9BILA</name>
<gene>
    <name evidence="1" type="ORF">PMAYCL1PPCAC_01306</name>
</gene>
<dbReference type="Proteomes" id="UP001328107">
    <property type="component" value="Unassembled WGS sequence"/>
</dbReference>
<protein>
    <submittedName>
        <fullName evidence="1">Uncharacterized protein</fullName>
    </submittedName>
</protein>
<accession>A0AAN4YZH6</accession>
<comment type="caution">
    <text evidence="1">The sequence shown here is derived from an EMBL/GenBank/DDBJ whole genome shotgun (WGS) entry which is preliminary data.</text>
</comment>
<reference evidence="2" key="1">
    <citation type="submission" date="2022-10" db="EMBL/GenBank/DDBJ databases">
        <title>Genome assembly of Pristionchus species.</title>
        <authorList>
            <person name="Yoshida K."/>
            <person name="Sommer R.J."/>
        </authorList>
    </citation>
    <scope>NUCLEOTIDE SEQUENCE [LARGE SCALE GENOMIC DNA]</scope>
    <source>
        <strain evidence="2">RS5460</strain>
    </source>
</reference>
<organism evidence="1 2">
    <name type="scientific">Pristionchus mayeri</name>
    <dbReference type="NCBI Taxonomy" id="1317129"/>
    <lineage>
        <taxon>Eukaryota</taxon>
        <taxon>Metazoa</taxon>
        <taxon>Ecdysozoa</taxon>
        <taxon>Nematoda</taxon>
        <taxon>Chromadorea</taxon>
        <taxon>Rhabditida</taxon>
        <taxon>Rhabditina</taxon>
        <taxon>Diplogasteromorpha</taxon>
        <taxon>Diplogasteroidea</taxon>
        <taxon>Neodiplogasteridae</taxon>
        <taxon>Pristionchus</taxon>
    </lineage>
</organism>
<proteinExistence type="predicted"/>
<evidence type="ECO:0000313" key="2">
    <source>
        <dbReference type="Proteomes" id="UP001328107"/>
    </source>
</evidence>
<keyword evidence="2" id="KW-1185">Reference proteome</keyword>
<dbReference type="EMBL" id="BTRK01000001">
    <property type="protein sequence ID" value="GMR31111.1"/>
    <property type="molecule type" value="Genomic_DNA"/>
</dbReference>